<dbReference type="PANTHER" id="PTHR22754">
    <property type="entry name" value="DISCO-INTERACTING PROTEIN 2 DIP2 -RELATED"/>
    <property type="match status" value="1"/>
</dbReference>
<dbReference type="Pfam" id="PF00550">
    <property type="entry name" value="PP-binding"/>
    <property type="match status" value="1"/>
</dbReference>
<dbReference type="RefSeq" id="WP_063628691.1">
    <property type="nucleotide sequence ID" value="NZ_JACJTA010000074.1"/>
</dbReference>
<dbReference type="InterPro" id="IPR036736">
    <property type="entry name" value="ACP-like_sf"/>
</dbReference>
<dbReference type="EMBL" id="JACJTA010000074">
    <property type="protein sequence ID" value="MBD2607827.1"/>
    <property type="molecule type" value="Genomic_DNA"/>
</dbReference>
<evidence type="ECO:0000256" key="5">
    <source>
        <dbReference type="ARBA" id="ARBA00022832"/>
    </source>
</evidence>
<comment type="caution">
    <text evidence="8">The sequence shown here is derived from an EMBL/GenBank/DDBJ whole genome shotgun (WGS) entry which is preliminary data.</text>
</comment>
<keyword evidence="3" id="KW-0597">Phosphoprotein</keyword>
<reference evidence="8 9" key="1">
    <citation type="journal article" date="2020" name="ISME J.">
        <title>Comparative genomics reveals insights into cyanobacterial evolution and habitat adaptation.</title>
        <authorList>
            <person name="Chen M.Y."/>
            <person name="Teng W.K."/>
            <person name="Zhao L."/>
            <person name="Hu C.X."/>
            <person name="Zhou Y.K."/>
            <person name="Han B.P."/>
            <person name="Song L.R."/>
            <person name="Shu W.S."/>
        </authorList>
    </citation>
    <scope>NUCLEOTIDE SEQUENCE [LARGE SCALE GENOMIC DNA]</scope>
    <source>
        <strain evidence="8 9">FACHB-248</strain>
    </source>
</reference>
<dbReference type="Pfam" id="PF00501">
    <property type="entry name" value="AMP-binding"/>
    <property type="match status" value="1"/>
</dbReference>
<dbReference type="Gene3D" id="1.10.1200.10">
    <property type="entry name" value="ACP-like"/>
    <property type="match status" value="1"/>
</dbReference>
<keyword evidence="2" id="KW-0596">Phosphopantetheine</keyword>
<dbReference type="Gene3D" id="3.30.300.30">
    <property type="match status" value="1"/>
</dbReference>
<dbReference type="InterPro" id="IPR020806">
    <property type="entry name" value="PKS_PP-bd"/>
</dbReference>
<dbReference type="PANTHER" id="PTHR22754:SF32">
    <property type="entry name" value="DISCO-INTERACTING PROTEIN 2"/>
    <property type="match status" value="1"/>
</dbReference>
<dbReference type="CDD" id="cd05931">
    <property type="entry name" value="FAAL"/>
    <property type="match status" value="1"/>
</dbReference>
<protein>
    <submittedName>
        <fullName evidence="8">AMP-binding protein</fullName>
    </submittedName>
</protein>
<keyword evidence="5" id="KW-0276">Fatty acid metabolism</keyword>
<organism evidence="8 9">
    <name type="scientific">Scytonema hofmannii FACHB-248</name>
    <dbReference type="NCBI Taxonomy" id="1842502"/>
    <lineage>
        <taxon>Bacteria</taxon>
        <taxon>Bacillati</taxon>
        <taxon>Cyanobacteriota</taxon>
        <taxon>Cyanophyceae</taxon>
        <taxon>Nostocales</taxon>
        <taxon>Scytonemataceae</taxon>
        <taxon>Scytonema</taxon>
    </lineage>
</organism>
<gene>
    <name evidence="8" type="ORF">H6G81_25740</name>
</gene>
<dbReference type="InterPro" id="IPR009081">
    <property type="entry name" value="PP-bd_ACP"/>
</dbReference>
<dbReference type="InterPro" id="IPR020845">
    <property type="entry name" value="AMP-binding_CS"/>
</dbReference>
<sequence length="760" mass="85079">MQDIFSPYFPILTKSTTIIDILQQHAIQHSDKEVFIFIKHSINDKSHEETRLNYKELDQVSRKIANILLQENKNSNLPVLLVFPPGLDFIKAFFGCLYAGMIAVPANPPRRNQSLKRIHSIVADSGARIGLTSKSLLKNLQDLLIDTSDIEALQWLVVDDLESNNSCSVQQEAIPLVKPESIAFLQYTSGSTGDPKAVMVSHSNLVHNEQMIQKAFGHSKETRFVGWLPLYHDMGLVGNVLQPLFLGITSILMSPVDFLQQPYYWLKAISDYRATTSGGPNFAYDLCVRKVTLEQRLSLDLSSWELAFNGAEAIRADTLKAFTEAFEPCGFRRTAFYPCYGMAETTLLVSGGEKEDVPVVYSLDRDALRRGVAIATPNPQEEQTTQLVVGCGHSWEEETIRIVNPETLVTCLDCQVGEIWVAGPHVAQGYWNRSTQTEKTFNAYTTDTQEGPFLRTGDLGFLHDEELFVTGRIKDVIIIRGRNHYPQDIELTVEKSHPALNPGSGAAFSVEINGEERLVIAQEVKRNYLRNLDVNEVATTIRRAVSQEHELQLYAVVLLKTGSILKTSSGKIQRQACRTSFLNNTLSVVGLWKLEDELLEDQTLSTTSASNSAHTLKKSQSNLTSQPLTGSSKYNLDSILNWIETWLAKKFKIHPHQIDTSQSFADFGMDSVMSVEFSQALGDWLEIPIEAAILWKFSTIESLGKYLITELQFTKPSSSQLQSQPQQETLSALNQISQTEIESLINQEISALEKILEKGQ</sequence>
<dbReference type="Proteomes" id="UP000660380">
    <property type="component" value="Unassembled WGS sequence"/>
</dbReference>
<dbReference type="SUPFAM" id="SSF47336">
    <property type="entry name" value="ACP-like"/>
    <property type="match status" value="1"/>
</dbReference>
<evidence type="ECO:0000256" key="4">
    <source>
        <dbReference type="ARBA" id="ARBA00022598"/>
    </source>
</evidence>
<dbReference type="InterPro" id="IPR040097">
    <property type="entry name" value="FAAL/FAAC"/>
</dbReference>
<evidence type="ECO:0000313" key="8">
    <source>
        <dbReference type="EMBL" id="MBD2607827.1"/>
    </source>
</evidence>
<proteinExistence type="inferred from homology"/>
<accession>A0ABR8GXD3</accession>
<keyword evidence="9" id="KW-1185">Reference proteome</keyword>
<dbReference type="InterPro" id="IPR000873">
    <property type="entry name" value="AMP-dep_synth/lig_dom"/>
</dbReference>
<comment type="similarity">
    <text evidence="1">Belongs to the ATP-dependent AMP-binding enzyme family.</text>
</comment>
<evidence type="ECO:0000256" key="3">
    <source>
        <dbReference type="ARBA" id="ARBA00022553"/>
    </source>
</evidence>
<dbReference type="PROSITE" id="PS50075">
    <property type="entry name" value="CARRIER"/>
    <property type="match status" value="1"/>
</dbReference>
<evidence type="ECO:0000256" key="2">
    <source>
        <dbReference type="ARBA" id="ARBA00022450"/>
    </source>
</evidence>
<dbReference type="Pfam" id="PF23024">
    <property type="entry name" value="AMP-dom_DIP2-like"/>
    <property type="match status" value="1"/>
</dbReference>
<dbReference type="PROSITE" id="PS00455">
    <property type="entry name" value="AMP_BINDING"/>
    <property type="match status" value="1"/>
</dbReference>
<dbReference type="SMART" id="SM00823">
    <property type="entry name" value="PKS_PP"/>
    <property type="match status" value="1"/>
</dbReference>
<evidence type="ECO:0000313" key="9">
    <source>
        <dbReference type="Proteomes" id="UP000660380"/>
    </source>
</evidence>
<dbReference type="SMART" id="SM01294">
    <property type="entry name" value="PKS_PP_betabranch"/>
    <property type="match status" value="1"/>
</dbReference>
<dbReference type="InterPro" id="IPR045851">
    <property type="entry name" value="AMP-bd_C_sf"/>
</dbReference>
<keyword evidence="4" id="KW-0436">Ligase</keyword>
<dbReference type="Gene3D" id="3.40.50.12780">
    <property type="entry name" value="N-terminal domain of ligase-like"/>
    <property type="match status" value="1"/>
</dbReference>
<dbReference type="SUPFAM" id="SSF56801">
    <property type="entry name" value="Acetyl-CoA synthetase-like"/>
    <property type="match status" value="1"/>
</dbReference>
<evidence type="ECO:0000256" key="6">
    <source>
        <dbReference type="ARBA" id="ARBA00023098"/>
    </source>
</evidence>
<keyword evidence="6" id="KW-0443">Lipid metabolism</keyword>
<dbReference type="InterPro" id="IPR025110">
    <property type="entry name" value="AMP-bd_C"/>
</dbReference>
<feature type="domain" description="Carrier" evidence="7">
    <location>
        <begin position="637"/>
        <end position="711"/>
    </location>
</feature>
<evidence type="ECO:0000256" key="1">
    <source>
        <dbReference type="ARBA" id="ARBA00006432"/>
    </source>
</evidence>
<evidence type="ECO:0000259" key="7">
    <source>
        <dbReference type="PROSITE" id="PS50075"/>
    </source>
</evidence>
<dbReference type="InterPro" id="IPR042099">
    <property type="entry name" value="ANL_N_sf"/>
</dbReference>
<name>A0ABR8GXD3_9CYAN</name>